<proteinExistence type="predicted"/>
<protein>
    <recommendedName>
        <fullName evidence="2">Outer membrane protein beta-barrel domain-containing protein</fullName>
    </recommendedName>
</protein>
<dbReference type="InterPro" id="IPR011250">
    <property type="entry name" value="OMP/PagP_B-barrel"/>
</dbReference>
<sequence length="203" mass="21372">MHKRHLLISFLLISMVAVLIPKPAAAIPAATFVLGAMIGDSLSEVLQVRLTTVTEGFKNAPLFGGRLGWSIFPFAVEGSLLYSPSAIDSTGGDSFSASIMYAEVEAQLLILPGPVSPFLGGGIGLHSIKLQVGTTPRETVIGYVFGGGLKATFGTLGLRVDIKDHITPLEITELDPNFIEALGAAVSHNLHNIEFSGGVTIKF</sequence>
<reference evidence="1" key="1">
    <citation type="submission" date="2018-05" db="EMBL/GenBank/DDBJ databases">
        <authorList>
            <person name="Lanie J.A."/>
            <person name="Ng W.-L."/>
            <person name="Kazmierczak K.M."/>
            <person name="Andrzejewski T.M."/>
            <person name="Davidsen T.M."/>
            <person name="Wayne K.J."/>
            <person name="Tettelin H."/>
            <person name="Glass J.I."/>
            <person name="Rusch D."/>
            <person name="Podicherti R."/>
            <person name="Tsui H.-C.T."/>
            <person name="Winkler M.E."/>
        </authorList>
    </citation>
    <scope>NUCLEOTIDE SEQUENCE</scope>
</reference>
<organism evidence="1">
    <name type="scientific">marine metagenome</name>
    <dbReference type="NCBI Taxonomy" id="408172"/>
    <lineage>
        <taxon>unclassified sequences</taxon>
        <taxon>metagenomes</taxon>
        <taxon>ecological metagenomes</taxon>
    </lineage>
</organism>
<dbReference type="SUPFAM" id="SSF56925">
    <property type="entry name" value="OMPA-like"/>
    <property type="match status" value="1"/>
</dbReference>
<dbReference type="AlphaFoldDB" id="A0A381NWM9"/>
<evidence type="ECO:0000313" key="1">
    <source>
        <dbReference type="EMBL" id="SUZ58619.1"/>
    </source>
</evidence>
<gene>
    <name evidence="1" type="ORF">METZ01_LOCUS11473</name>
</gene>
<evidence type="ECO:0008006" key="2">
    <source>
        <dbReference type="Google" id="ProtNLM"/>
    </source>
</evidence>
<accession>A0A381NWM9</accession>
<name>A0A381NWM9_9ZZZZ</name>
<dbReference type="EMBL" id="UINC01000631">
    <property type="protein sequence ID" value="SUZ58619.1"/>
    <property type="molecule type" value="Genomic_DNA"/>
</dbReference>
<dbReference type="Gene3D" id="2.40.160.20">
    <property type="match status" value="1"/>
</dbReference>